<keyword evidence="3" id="KW-1185">Reference proteome</keyword>
<dbReference type="AlphaFoldDB" id="A0AB34HP07"/>
<dbReference type="PANTHER" id="PTHR45913:SF19">
    <property type="entry name" value="LOW QUALITY PROTEIN: ZINC FINGER BED DOMAIN-CONTAINING PROTEIN 5-LIKE"/>
    <property type="match status" value="1"/>
</dbReference>
<proteinExistence type="predicted"/>
<comment type="caution">
    <text evidence="2">The sequence shown here is derived from an EMBL/GenBank/DDBJ whole genome shotgun (WGS) entry which is preliminary data.</text>
</comment>
<dbReference type="EMBL" id="JAIQCJ010000913">
    <property type="protein sequence ID" value="KAJ8793968.1"/>
    <property type="molecule type" value="Genomic_DNA"/>
</dbReference>
<evidence type="ECO:0000256" key="1">
    <source>
        <dbReference type="SAM" id="MobiDB-lite"/>
    </source>
</evidence>
<organism evidence="2 3">
    <name type="scientific">Eschrichtius robustus</name>
    <name type="common">California gray whale</name>
    <name type="synonym">Eschrichtius gibbosus</name>
    <dbReference type="NCBI Taxonomy" id="9764"/>
    <lineage>
        <taxon>Eukaryota</taxon>
        <taxon>Metazoa</taxon>
        <taxon>Chordata</taxon>
        <taxon>Craniata</taxon>
        <taxon>Vertebrata</taxon>
        <taxon>Euteleostomi</taxon>
        <taxon>Mammalia</taxon>
        <taxon>Eutheria</taxon>
        <taxon>Laurasiatheria</taxon>
        <taxon>Artiodactyla</taxon>
        <taxon>Whippomorpha</taxon>
        <taxon>Cetacea</taxon>
        <taxon>Mysticeti</taxon>
        <taxon>Eschrichtiidae</taxon>
        <taxon>Eschrichtius</taxon>
    </lineage>
</organism>
<dbReference type="PANTHER" id="PTHR45913">
    <property type="entry name" value="EPM2A-INTERACTING PROTEIN 1"/>
    <property type="match status" value="1"/>
</dbReference>
<feature type="region of interest" description="Disordered" evidence="1">
    <location>
        <begin position="158"/>
        <end position="210"/>
    </location>
</feature>
<accession>A0AB34HP07</accession>
<dbReference type="Proteomes" id="UP001159641">
    <property type="component" value="Unassembled WGS sequence"/>
</dbReference>
<reference evidence="2 3" key="1">
    <citation type="submission" date="2022-11" db="EMBL/GenBank/DDBJ databases">
        <title>Whole genome sequence of Eschrichtius robustus ER-17-0199.</title>
        <authorList>
            <person name="Bruniche-Olsen A."/>
            <person name="Black A.N."/>
            <person name="Fields C.J."/>
            <person name="Walden K."/>
            <person name="Dewoody J.A."/>
        </authorList>
    </citation>
    <scope>NUCLEOTIDE SEQUENCE [LARGE SCALE GENOMIC DNA]</scope>
    <source>
        <strain evidence="2">ER-17-0199</strain>
        <tissue evidence="2">Blubber</tissue>
    </source>
</reference>
<name>A0AB34HP07_ESCRO</name>
<evidence type="ECO:0000313" key="2">
    <source>
        <dbReference type="EMBL" id="KAJ8793968.1"/>
    </source>
</evidence>
<protein>
    <submittedName>
        <fullName evidence="2">Uncharacterized protein</fullName>
    </submittedName>
</protein>
<sequence>MWRPAIQQSHETFITASPHGDQEPCIKRQAFGVFPKKKHEEQKQLLKAATSSNVSALRASFLVANRIAKAKKPFTTGEELILPAAKDICRELLGEATVQKVARVPLPASTITRRIDEIAEDIEAQLLERINGSPWAPSLGAYGNRQHPQSHILQLHAFPDSSLPQPPADLQVGSGTRGPQNKETREPLTQARRPFCSLRPAGEQERLTNA</sequence>
<gene>
    <name evidence="2" type="ORF">J1605_000167</name>
</gene>
<evidence type="ECO:0000313" key="3">
    <source>
        <dbReference type="Proteomes" id="UP001159641"/>
    </source>
</evidence>